<dbReference type="PROSITE" id="PS51352">
    <property type="entry name" value="THIOREDOXIN_2"/>
    <property type="match status" value="1"/>
</dbReference>
<dbReference type="InterPro" id="IPR050924">
    <property type="entry name" value="Peroxiredoxin_BCP/PrxQ"/>
</dbReference>
<dbReference type="InterPro" id="IPR024706">
    <property type="entry name" value="Peroxiredoxin_AhpC-typ"/>
</dbReference>
<evidence type="ECO:0000256" key="10">
    <source>
        <dbReference type="ARBA" id="ARBA00038489"/>
    </source>
</evidence>
<feature type="domain" description="Thioredoxin" evidence="15">
    <location>
        <begin position="2"/>
        <end position="156"/>
    </location>
</feature>
<name>A0A9D7HKC9_9PROT</name>
<evidence type="ECO:0000256" key="8">
    <source>
        <dbReference type="ARBA" id="ARBA00023284"/>
    </source>
</evidence>
<dbReference type="InterPro" id="IPR000866">
    <property type="entry name" value="AhpC/TSA"/>
</dbReference>
<dbReference type="GO" id="GO:0034599">
    <property type="term" value="P:cellular response to oxidative stress"/>
    <property type="evidence" value="ECO:0007669"/>
    <property type="project" value="TreeGrafter"/>
</dbReference>
<comment type="similarity">
    <text evidence="10">Belongs to the peroxiredoxin family. BCP/PrxQ subfamily.</text>
</comment>
<dbReference type="FunFam" id="3.40.30.10:FF:000007">
    <property type="entry name" value="Thioredoxin-dependent thiol peroxidase"/>
    <property type="match status" value="1"/>
</dbReference>
<evidence type="ECO:0000313" key="16">
    <source>
        <dbReference type="EMBL" id="MBK6972922.1"/>
    </source>
</evidence>
<accession>A0A9D7HKC9</accession>
<keyword evidence="6" id="KW-0560">Oxidoreductase</keyword>
<dbReference type="AlphaFoldDB" id="A0A9D7HKC9"/>
<evidence type="ECO:0000256" key="2">
    <source>
        <dbReference type="ARBA" id="ARBA00011245"/>
    </source>
</evidence>
<dbReference type="GO" id="GO:0045454">
    <property type="term" value="P:cell redox homeostasis"/>
    <property type="evidence" value="ECO:0007669"/>
    <property type="project" value="TreeGrafter"/>
</dbReference>
<comment type="subunit">
    <text evidence="2">Monomer.</text>
</comment>
<organism evidence="16 17">
    <name type="scientific">Candidatus Methylophosphatis roskildensis</name>
    <dbReference type="NCBI Taxonomy" id="2899263"/>
    <lineage>
        <taxon>Bacteria</taxon>
        <taxon>Pseudomonadati</taxon>
        <taxon>Pseudomonadota</taxon>
        <taxon>Betaproteobacteria</taxon>
        <taxon>Nitrosomonadales</taxon>
        <taxon>Sterolibacteriaceae</taxon>
        <taxon>Candidatus Methylophosphatis</taxon>
    </lineage>
</organism>
<comment type="function">
    <text evidence="1">Thiol-specific peroxidase that catalyzes the reduction of hydrogen peroxide and organic hydroperoxides to water and alcohols, respectively. Plays a role in cell protection against oxidative stress by detoxifying peroxides and as sensor of hydrogen peroxide-mediated signaling events.</text>
</comment>
<dbReference type="PANTHER" id="PTHR42801:SF4">
    <property type="entry name" value="AHPC_TSA FAMILY PROTEIN"/>
    <property type="match status" value="1"/>
</dbReference>
<dbReference type="GO" id="GO:0005737">
    <property type="term" value="C:cytoplasm"/>
    <property type="evidence" value="ECO:0007669"/>
    <property type="project" value="TreeGrafter"/>
</dbReference>
<keyword evidence="5" id="KW-0049">Antioxidant</keyword>
<evidence type="ECO:0000256" key="3">
    <source>
        <dbReference type="ARBA" id="ARBA00013017"/>
    </source>
</evidence>
<keyword evidence="4" id="KW-0575">Peroxidase</keyword>
<dbReference type="CDD" id="cd03017">
    <property type="entry name" value="PRX_BCP"/>
    <property type="match status" value="1"/>
</dbReference>
<evidence type="ECO:0000256" key="11">
    <source>
        <dbReference type="ARBA" id="ARBA00042639"/>
    </source>
</evidence>
<feature type="active site" description="Cysteine sulfenic acid (-SOH) intermediate; for peroxidase activity" evidence="13">
    <location>
        <position position="45"/>
    </location>
</feature>
<dbReference type="Gene3D" id="3.40.30.10">
    <property type="entry name" value="Glutaredoxin"/>
    <property type="match status" value="1"/>
</dbReference>
<proteinExistence type="inferred from homology"/>
<keyword evidence="8" id="KW-0676">Redox-active center</keyword>
<dbReference type="EC" id="1.11.1.24" evidence="3"/>
<feature type="region of interest" description="Disordered" evidence="14">
    <location>
        <begin position="158"/>
        <end position="180"/>
    </location>
</feature>
<comment type="caution">
    <text evidence="16">The sequence shown here is derived from an EMBL/GenBank/DDBJ whole genome shotgun (WGS) entry which is preliminary data.</text>
</comment>
<evidence type="ECO:0000256" key="9">
    <source>
        <dbReference type="ARBA" id="ARBA00032824"/>
    </source>
</evidence>
<dbReference type="Pfam" id="PF00578">
    <property type="entry name" value="AhpC-TSA"/>
    <property type="match status" value="1"/>
</dbReference>
<evidence type="ECO:0000256" key="5">
    <source>
        <dbReference type="ARBA" id="ARBA00022862"/>
    </source>
</evidence>
<evidence type="ECO:0000256" key="7">
    <source>
        <dbReference type="ARBA" id="ARBA00023157"/>
    </source>
</evidence>
<evidence type="ECO:0000256" key="6">
    <source>
        <dbReference type="ARBA" id="ARBA00023002"/>
    </source>
</evidence>
<comment type="catalytic activity">
    <reaction evidence="12">
        <text>a hydroperoxide + [thioredoxin]-dithiol = an alcohol + [thioredoxin]-disulfide + H2O</text>
        <dbReference type="Rhea" id="RHEA:62620"/>
        <dbReference type="Rhea" id="RHEA-COMP:10698"/>
        <dbReference type="Rhea" id="RHEA-COMP:10700"/>
        <dbReference type="ChEBI" id="CHEBI:15377"/>
        <dbReference type="ChEBI" id="CHEBI:29950"/>
        <dbReference type="ChEBI" id="CHEBI:30879"/>
        <dbReference type="ChEBI" id="CHEBI:35924"/>
        <dbReference type="ChEBI" id="CHEBI:50058"/>
        <dbReference type="EC" id="1.11.1.24"/>
    </reaction>
</comment>
<dbReference type="PANTHER" id="PTHR42801">
    <property type="entry name" value="THIOREDOXIN-DEPENDENT PEROXIDE REDUCTASE"/>
    <property type="match status" value="1"/>
</dbReference>
<gene>
    <name evidence="16" type="ORF">IPH26_08160</name>
</gene>
<evidence type="ECO:0000256" key="4">
    <source>
        <dbReference type="ARBA" id="ARBA00022559"/>
    </source>
</evidence>
<evidence type="ECO:0000256" key="1">
    <source>
        <dbReference type="ARBA" id="ARBA00003330"/>
    </source>
</evidence>
<sequence length="180" mass="19925">MIQPGQPAPDFSLPDADMDMFDLRALLGRQPFVLYFYIKDGTPGCIVEATEFSDLEPEFSRLRCPVLGVSRDDCITHAEFRDKHGLAVLLLSDPDCEVCGQYGVWQLRESNGVSRMGVLRSTFVVDGNGIVQHALYGVTPRGHAAQVLQLVRQLDNSGRTHADRQGHRRHAQLPGQGPGR</sequence>
<dbReference type="InterPro" id="IPR036249">
    <property type="entry name" value="Thioredoxin-like_sf"/>
</dbReference>
<evidence type="ECO:0000259" key="15">
    <source>
        <dbReference type="PROSITE" id="PS51352"/>
    </source>
</evidence>
<keyword evidence="7" id="KW-1015">Disulfide bond</keyword>
<dbReference type="InterPro" id="IPR013766">
    <property type="entry name" value="Thioredoxin_domain"/>
</dbReference>
<evidence type="ECO:0000256" key="14">
    <source>
        <dbReference type="SAM" id="MobiDB-lite"/>
    </source>
</evidence>
<dbReference type="Proteomes" id="UP000807785">
    <property type="component" value="Unassembled WGS sequence"/>
</dbReference>
<reference evidence="16" key="1">
    <citation type="submission" date="2020-10" db="EMBL/GenBank/DDBJ databases">
        <title>Connecting structure to function with the recovery of over 1000 high-quality activated sludge metagenome-assembled genomes encoding full-length rRNA genes using long-read sequencing.</title>
        <authorList>
            <person name="Singleton C.M."/>
            <person name="Petriglieri F."/>
            <person name="Kristensen J.M."/>
            <person name="Kirkegaard R.H."/>
            <person name="Michaelsen T.Y."/>
            <person name="Andersen M.H."/>
            <person name="Karst S.M."/>
            <person name="Dueholm M.S."/>
            <person name="Nielsen P.H."/>
            <person name="Albertsen M."/>
        </authorList>
    </citation>
    <scope>NUCLEOTIDE SEQUENCE</scope>
    <source>
        <strain evidence="16">Bjer_18-Q3-R1-45_BAT3C.347</strain>
    </source>
</reference>
<dbReference type="EMBL" id="JADJEV010000003">
    <property type="protein sequence ID" value="MBK6972922.1"/>
    <property type="molecule type" value="Genomic_DNA"/>
</dbReference>
<dbReference type="GO" id="GO:0008379">
    <property type="term" value="F:thioredoxin peroxidase activity"/>
    <property type="evidence" value="ECO:0007669"/>
    <property type="project" value="TreeGrafter"/>
</dbReference>
<dbReference type="SUPFAM" id="SSF52833">
    <property type="entry name" value="Thioredoxin-like"/>
    <property type="match status" value="1"/>
</dbReference>
<dbReference type="PIRSF" id="PIRSF000239">
    <property type="entry name" value="AHPC"/>
    <property type="match status" value="1"/>
</dbReference>
<protein>
    <recommendedName>
        <fullName evidence="3">thioredoxin-dependent peroxiredoxin</fullName>
        <ecNumber evidence="3">1.11.1.24</ecNumber>
    </recommendedName>
    <alternativeName>
        <fullName evidence="9">Thioredoxin peroxidase</fullName>
    </alternativeName>
    <alternativeName>
        <fullName evidence="11">Thioredoxin-dependent peroxiredoxin Bcp</fullName>
    </alternativeName>
</protein>
<evidence type="ECO:0000256" key="13">
    <source>
        <dbReference type="PIRSR" id="PIRSR000239-1"/>
    </source>
</evidence>
<evidence type="ECO:0000313" key="17">
    <source>
        <dbReference type="Proteomes" id="UP000807785"/>
    </source>
</evidence>
<evidence type="ECO:0000256" key="12">
    <source>
        <dbReference type="ARBA" id="ARBA00049091"/>
    </source>
</evidence>